<feature type="transmembrane region" description="Helical" evidence="8">
    <location>
        <begin position="514"/>
        <end position="534"/>
    </location>
</feature>
<keyword evidence="5 8" id="KW-0812">Transmembrane</keyword>
<sequence length="580" mass="62688">MAALIAMAFLPCVEAITRVMGVPGVPGSTVIVQHMTLWIGFLGAIIAARETRLLSLTKPVEIETDEREGFSYWFARSVAVTVSLILAYASFILVKTESEYPRDILPGIPVWVVEVIMPLGFFLIAMEMLRTSKKEPVFRALLIAIPIVIGAIALGETLQTPVVLWAGVIAVILSLAFGAPIFIGLGGLAVLFFWHDGVPIAAVPAEMYRIVVSPTLPTIPLFTLAGYILAEGGASKRLVEVFRHWFGWIPGGTPVMITLLCGFFTTLTGGSGVTILALGGLLLPMLISEKYPREFSVGLITVSGSLGLLFPPSLPAIIYGVTAGVPINKIFLAGIVPGFFLVAMVAAWGVRQGLISKVPRRPFRPAEAFQAFWKAKWEAFIPVFILIGIFGGFTTLVEVAALTVVYVLVVEVFVYSDVKLNDLPKVIVDCATLVGGVLIILGVAMGFTSYLVDAQVPLLALDWVRENIQSKYVFLLALNVLLLIVGCLMDIFSAIIVVVPLIKPMGAHFGIDPVHMAVIFIANLELGYLTPPVGMNLFLSAYRFNRSMPEVYKATLPFFIILLLAVLAITYIPALSLALL</sequence>
<dbReference type="InterPro" id="IPR004681">
    <property type="entry name" value="TRAP_DctM"/>
</dbReference>
<evidence type="ECO:0000259" key="9">
    <source>
        <dbReference type="Pfam" id="PF04290"/>
    </source>
</evidence>
<feature type="transmembrane region" description="Helical" evidence="8">
    <location>
        <begin position="554"/>
        <end position="579"/>
    </location>
</feature>
<dbReference type="Pfam" id="PF04290">
    <property type="entry name" value="DctQ"/>
    <property type="match status" value="1"/>
</dbReference>
<feature type="transmembrane region" description="Helical" evidence="8">
    <location>
        <begin position="472"/>
        <end position="502"/>
    </location>
</feature>
<feature type="transmembrane region" description="Helical" evidence="8">
    <location>
        <begin position="207"/>
        <end position="230"/>
    </location>
</feature>
<evidence type="ECO:0000256" key="5">
    <source>
        <dbReference type="ARBA" id="ARBA00022692"/>
    </source>
</evidence>
<feature type="transmembrane region" description="Helical" evidence="8">
    <location>
        <begin position="162"/>
        <end position="195"/>
    </location>
</feature>
<feature type="transmembrane region" description="Helical" evidence="8">
    <location>
        <begin position="430"/>
        <end position="452"/>
    </location>
</feature>
<keyword evidence="7 8" id="KW-0472">Membrane</keyword>
<feature type="transmembrane region" description="Helical" evidence="8">
    <location>
        <begin position="137"/>
        <end position="156"/>
    </location>
</feature>
<feature type="domain" description="TRAP C4-dicarboxylate transport system permease DctM subunit" evidence="10">
    <location>
        <begin position="169"/>
        <end position="575"/>
    </location>
</feature>
<evidence type="ECO:0000256" key="4">
    <source>
        <dbReference type="ARBA" id="ARBA00022519"/>
    </source>
</evidence>
<feature type="transmembrane region" description="Helical" evidence="8">
    <location>
        <begin position="255"/>
        <end position="283"/>
    </location>
</feature>
<dbReference type="GO" id="GO:0022857">
    <property type="term" value="F:transmembrane transporter activity"/>
    <property type="evidence" value="ECO:0007669"/>
    <property type="project" value="TreeGrafter"/>
</dbReference>
<dbReference type="PANTHER" id="PTHR33362:SF5">
    <property type="entry name" value="C4-DICARBOXYLATE TRAP TRANSPORTER LARGE PERMEASE PROTEIN DCTM"/>
    <property type="match status" value="1"/>
</dbReference>
<keyword evidence="3" id="KW-1003">Cell membrane</keyword>
<keyword evidence="6 8" id="KW-1133">Transmembrane helix</keyword>
<evidence type="ECO:0000256" key="8">
    <source>
        <dbReference type="SAM" id="Phobius"/>
    </source>
</evidence>
<feature type="transmembrane region" description="Helical" evidence="8">
    <location>
        <begin position="104"/>
        <end position="125"/>
    </location>
</feature>
<reference evidence="11" key="1">
    <citation type="submission" date="2018-05" db="EMBL/GenBank/DDBJ databases">
        <authorList>
            <person name="Lanie J.A."/>
            <person name="Ng W.-L."/>
            <person name="Kazmierczak K.M."/>
            <person name="Andrzejewski T.M."/>
            <person name="Davidsen T.M."/>
            <person name="Wayne K.J."/>
            <person name="Tettelin H."/>
            <person name="Glass J.I."/>
            <person name="Rusch D."/>
            <person name="Podicherti R."/>
            <person name="Tsui H.-C.T."/>
            <person name="Winkler M.E."/>
        </authorList>
    </citation>
    <scope>NUCLEOTIDE SEQUENCE</scope>
</reference>
<evidence type="ECO:0000313" key="11">
    <source>
        <dbReference type="EMBL" id="SUZ64800.1"/>
    </source>
</evidence>
<dbReference type="AlphaFoldDB" id="A0A381PCY8"/>
<dbReference type="Pfam" id="PF06808">
    <property type="entry name" value="DctM"/>
    <property type="match status" value="1"/>
</dbReference>
<feature type="transmembrane region" description="Helical" evidence="8">
    <location>
        <begin position="371"/>
        <end position="393"/>
    </location>
</feature>
<evidence type="ECO:0000256" key="7">
    <source>
        <dbReference type="ARBA" id="ARBA00023136"/>
    </source>
</evidence>
<organism evidence="11">
    <name type="scientific">marine metagenome</name>
    <dbReference type="NCBI Taxonomy" id="408172"/>
    <lineage>
        <taxon>unclassified sequences</taxon>
        <taxon>metagenomes</taxon>
        <taxon>ecological metagenomes</taxon>
    </lineage>
</organism>
<dbReference type="EMBL" id="UINC01000942">
    <property type="protein sequence ID" value="SUZ64800.1"/>
    <property type="molecule type" value="Genomic_DNA"/>
</dbReference>
<feature type="transmembrane region" description="Helical" evidence="8">
    <location>
        <begin position="295"/>
        <end position="318"/>
    </location>
</feature>
<protein>
    <submittedName>
        <fullName evidence="11">Uncharacterized protein</fullName>
    </submittedName>
</protein>
<dbReference type="PANTHER" id="PTHR33362">
    <property type="entry name" value="SIALIC ACID TRAP TRANSPORTER PERMEASE PROTEIN SIAT-RELATED"/>
    <property type="match status" value="1"/>
</dbReference>
<proteinExistence type="predicted"/>
<dbReference type="GO" id="GO:0005886">
    <property type="term" value="C:plasma membrane"/>
    <property type="evidence" value="ECO:0007669"/>
    <property type="project" value="UniProtKB-SubCell"/>
</dbReference>
<name>A0A381PCY8_9ZZZZ</name>
<dbReference type="InterPro" id="IPR055348">
    <property type="entry name" value="DctQ"/>
</dbReference>
<keyword evidence="4" id="KW-0997">Cell inner membrane</keyword>
<evidence type="ECO:0000256" key="6">
    <source>
        <dbReference type="ARBA" id="ARBA00022989"/>
    </source>
</evidence>
<feature type="domain" description="Tripartite ATP-independent periplasmic transporters DctQ component" evidence="9">
    <location>
        <begin position="7"/>
        <end position="129"/>
    </location>
</feature>
<dbReference type="NCBIfam" id="TIGR00786">
    <property type="entry name" value="dctM"/>
    <property type="match status" value="1"/>
</dbReference>
<evidence type="ECO:0000259" key="10">
    <source>
        <dbReference type="Pfam" id="PF06808"/>
    </source>
</evidence>
<evidence type="ECO:0000256" key="3">
    <source>
        <dbReference type="ARBA" id="ARBA00022475"/>
    </source>
</evidence>
<accession>A0A381PCY8</accession>
<evidence type="ECO:0000256" key="2">
    <source>
        <dbReference type="ARBA" id="ARBA00022448"/>
    </source>
</evidence>
<keyword evidence="2" id="KW-0813">Transport</keyword>
<comment type="subcellular location">
    <subcellularLocation>
        <location evidence="1">Cell inner membrane</location>
        <topology evidence="1">Multi-pass membrane protein</topology>
    </subcellularLocation>
</comment>
<dbReference type="InterPro" id="IPR010656">
    <property type="entry name" value="DctM"/>
</dbReference>
<feature type="transmembrane region" description="Helical" evidence="8">
    <location>
        <begin position="70"/>
        <end position="92"/>
    </location>
</feature>
<gene>
    <name evidence="11" type="ORF">METZ01_LOCUS17654</name>
</gene>
<feature type="transmembrane region" description="Helical" evidence="8">
    <location>
        <begin position="330"/>
        <end position="350"/>
    </location>
</feature>
<evidence type="ECO:0000256" key="1">
    <source>
        <dbReference type="ARBA" id="ARBA00004429"/>
    </source>
</evidence>